<dbReference type="Proteomes" id="UP000654279">
    <property type="component" value="Unassembled WGS sequence"/>
</dbReference>
<dbReference type="RefSeq" id="WP_249283932.1">
    <property type="nucleotide sequence ID" value="NZ_JACRSO010000001.1"/>
</dbReference>
<evidence type="ECO:0000313" key="3">
    <source>
        <dbReference type="EMBL" id="MBC8527835.1"/>
    </source>
</evidence>
<dbReference type="InterPro" id="IPR044005">
    <property type="entry name" value="DZR_2"/>
</dbReference>
<accession>A0A926D020</accession>
<dbReference type="PANTHER" id="PTHR47505:SF1">
    <property type="entry name" value="DNA UTILIZATION PROTEIN YHGH"/>
    <property type="match status" value="1"/>
</dbReference>
<feature type="domain" description="Double zinc ribbon" evidence="2">
    <location>
        <begin position="17"/>
        <end position="75"/>
    </location>
</feature>
<sequence length="259" mass="28601">MSMNDIRMALRQGGEAFLDLLFPEDGLCVHCHGESATEQGLCPACAQHLFPSAPPKCERCGRPLKNEGPLCGACQKSLPPFAGAAAPFLYRGLAGEMVREMKYHEKKRYANFLGDAMARCLQALEGPRPDVLVPVPLHRSRMRERGYNQAQWLAARVSLHCGAPVLPNALTRVRETDKQTRLETRAREKNVHDAFAVRKSRAVRGKCVWLIDDVLTTGATARNCARALLAGGAAQVWVLTATTVAWRPETGRLEDWEEA</sequence>
<dbReference type="CDD" id="cd06223">
    <property type="entry name" value="PRTases_typeI"/>
    <property type="match status" value="1"/>
</dbReference>
<name>A0A926D020_9FIRM</name>
<dbReference type="InterPro" id="IPR051910">
    <property type="entry name" value="ComF/GntX_DNA_util-trans"/>
</dbReference>
<dbReference type="InterPro" id="IPR000836">
    <property type="entry name" value="PRTase_dom"/>
</dbReference>
<dbReference type="Pfam" id="PF18912">
    <property type="entry name" value="DZR_2"/>
    <property type="match status" value="1"/>
</dbReference>
<organism evidence="3 4">
    <name type="scientific">Luoshenia tenuis</name>
    <dbReference type="NCBI Taxonomy" id="2763654"/>
    <lineage>
        <taxon>Bacteria</taxon>
        <taxon>Bacillati</taxon>
        <taxon>Bacillota</taxon>
        <taxon>Clostridia</taxon>
        <taxon>Christensenellales</taxon>
        <taxon>Christensenellaceae</taxon>
        <taxon>Luoshenia</taxon>
    </lineage>
</organism>
<evidence type="ECO:0000259" key="2">
    <source>
        <dbReference type="Pfam" id="PF18912"/>
    </source>
</evidence>
<protein>
    <submittedName>
        <fullName evidence="3">ComF family protein</fullName>
    </submittedName>
</protein>
<reference evidence="3" key="1">
    <citation type="submission" date="2020-08" db="EMBL/GenBank/DDBJ databases">
        <title>Genome public.</title>
        <authorList>
            <person name="Liu C."/>
            <person name="Sun Q."/>
        </authorList>
    </citation>
    <scope>NUCLEOTIDE SEQUENCE</scope>
    <source>
        <strain evidence="3">NSJ-44</strain>
    </source>
</reference>
<proteinExistence type="inferred from homology"/>
<keyword evidence="4" id="KW-1185">Reference proteome</keyword>
<dbReference type="InterPro" id="IPR029057">
    <property type="entry name" value="PRTase-like"/>
</dbReference>
<dbReference type="PANTHER" id="PTHR47505">
    <property type="entry name" value="DNA UTILIZATION PROTEIN YHGH"/>
    <property type="match status" value="1"/>
</dbReference>
<gene>
    <name evidence="3" type="ORF">H8699_00090</name>
</gene>
<dbReference type="EMBL" id="JACRSO010000001">
    <property type="protein sequence ID" value="MBC8527835.1"/>
    <property type="molecule type" value="Genomic_DNA"/>
</dbReference>
<comment type="caution">
    <text evidence="3">The sequence shown here is derived from an EMBL/GenBank/DDBJ whole genome shotgun (WGS) entry which is preliminary data.</text>
</comment>
<dbReference type="AlphaFoldDB" id="A0A926D020"/>
<dbReference type="SUPFAM" id="SSF53271">
    <property type="entry name" value="PRTase-like"/>
    <property type="match status" value="1"/>
</dbReference>
<comment type="similarity">
    <text evidence="1">Belongs to the ComF/GntX family.</text>
</comment>
<evidence type="ECO:0000256" key="1">
    <source>
        <dbReference type="ARBA" id="ARBA00008007"/>
    </source>
</evidence>
<evidence type="ECO:0000313" key="4">
    <source>
        <dbReference type="Proteomes" id="UP000654279"/>
    </source>
</evidence>
<dbReference type="Gene3D" id="3.40.50.2020">
    <property type="match status" value="1"/>
</dbReference>